<evidence type="ECO:0000313" key="1">
    <source>
        <dbReference type="EMBL" id="AYJ73240.1"/>
    </source>
</evidence>
<sequence>MRCDPACGTYGIRCLNQRCMPYCLEPEKSRILNLVTTALNASSEERGPEPRMP</sequence>
<dbReference type="EMBL" id="MH830339">
    <property type="protein sequence ID" value="AYJ73240.1"/>
    <property type="molecule type" value="Genomic_DNA"/>
</dbReference>
<gene>
    <name evidence="1" type="ORF">CPT_Stubb_124</name>
</gene>
<name>A0A3B8DJA8_9CAUD</name>
<reference evidence="2" key="1">
    <citation type="submission" date="2018-09" db="EMBL/GenBank/DDBJ databases">
        <title>Complete genome of Proteus mirabilis phage Stubb.</title>
        <authorList>
            <person name="Bourgeois T.A."/>
            <person name="Lessor L."/>
            <person name="O'Leary C.J."/>
            <person name="Liu M."/>
        </authorList>
    </citation>
    <scope>NUCLEOTIDE SEQUENCE [LARGE SCALE GENOMIC DNA]</scope>
</reference>
<keyword evidence="2" id="KW-1185">Reference proteome</keyword>
<proteinExistence type="predicted"/>
<organism evidence="1 2">
    <name type="scientific">Proteus phage Stubb</name>
    <dbReference type="NCBI Taxonomy" id="2315597"/>
    <lineage>
        <taxon>Viruses</taxon>
        <taxon>Duplodnaviria</taxon>
        <taxon>Heunggongvirae</taxon>
        <taxon>Uroviricota</taxon>
        <taxon>Caudoviricetes</taxon>
        <taxon>Demerecviridae</taxon>
        <taxon>Novosibvirus</taxon>
        <taxon>Novosibvirus stubb</taxon>
    </lineage>
</organism>
<dbReference type="Proteomes" id="UP000269143">
    <property type="component" value="Segment"/>
</dbReference>
<evidence type="ECO:0000313" key="2">
    <source>
        <dbReference type="Proteomes" id="UP000269143"/>
    </source>
</evidence>
<protein>
    <submittedName>
        <fullName evidence="1">Uncharacterized protein</fullName>
    </submittedName>
</protein>
<accession>A0A3B8DJA8</accession>